<dbReference type="EMBL" id="UINC01010228">
    <property type="protein sequence ID" value="SVA45585.1"/>
    <property type="molecule type" value="Genomic_DNA"/>
</dbReference>
<sequence length="120" mass="14750">MNFKRIIIPLILFVSIGVSDDHKRKHRKIKRNKHYHPVKIHQPRVSMRLNWHWSHWNHWWHDCRIHDRIVVVNQESDDKNKNATVLEIIEQIEKIAELKEKGLITEKDYQKKKKELLKRI</sequence>
<accession>A0A381VZ83</accession>
<evidence type="ECO:0008006" key="2">
    <source>
        <dbReference type="Google" id="ProtNLM"/>
    </source>
</evidence>
<organism evidence="1">
    <name type="scientific">marine metagenome</name>
    <dbReference type="NCBI Taxonomy" id="408172"/>
    <lineage>
        <taxon>unclassified sequences</taxon>
        <taxon>metagenomes</taxon>
        <taxon>ecological metagenomes</taxon>
    </lineage>
</organism>
<dbReference type="AlphaFoldDB" id="A0A381VZ83"/>
<evidence type="ECO:0000313" key="1">
    <source>
        <dbReference type="EMBL" id="SVA45585.1"/>
    </source>
</evidence>
<gene>
    <name evidence="1" type="ORF">METZ01_LOCUS98439</name>
</gene>
<name>A0A381VZ83_9ZZZZ</name>
<protein>
    <recommendedName>
        <fullName evidence="2">SHOCT domain-containing protein</fullName>
    </recommendedName>
</protein>
<proteinExistence type="predicted"/>
<reference evidence="1" key="1">
    <citation type="submission" date="2018-05" db="EMBL/GenBank/DDBJ databases">
        <authorList>
            <person name="Lanie J.A."/>
            <person name="Ng W.-L."/>
            <person name="Kazmierczak K.M."/>
            <person name="Andrzejewski T.M."/>
            <person name="Davidsen T.M."/>
            <person name="Wayne K.J."/>
            <person name="Tettelin H."/>
            <person name="Glass J.I."/>
            <person name="Rusch D."/>
            <person name="Podicherti R."/>
            <person name="Tsui H.-C.T."/>
            <person name="Winkler M.E."/>
        </authorList>
    </citation>
    <scope>NUCLEOTIDE SEQUENCE</scope>
</reference>